<accession>D4JU15</accession>
<feature type="compositionally biased region" description="Basic and acidic residues" evidence="1">
    <location>
        <begin position="14"/>
        <end position="30"/>
    </location>
</feature>
<dbReference type="EMBL" id="FP929044">
    <property type="protein sequence ID" value="CBK96584.1"/>
    <property type="molecule type" value="Genomic_DNA"/>
</dbReference>
<dbReference type="AlphaFoldDB" id="D4JU15"/>
<dbReference type="Proteomes" id="UP000008803">
    <property type="component" value="Chromosome"/>
</dbReference>
<proteinExistence type="predicted"/>
<name>D4JU15_9FIRM</name>
<evidence type="ECO:0000313" key="2">
    <source>
        <dbReference type="EMBL" id="CBK96584.1"/>
    </source>
</evidence>
<sequence>MKKGRFLWSAHRITEKQKAGKARNIKEKQLKNSRNTA</sequence>
<dbReference type="KEGG" id="esu:EUS_14520"/>
<feature type="region of interest" description="Disordered" evidence="1">
    <location>
        <begin position="14"/>
        <end position="37"/>
    </location>
</feature>
<evidence type="ECO:0000256" key="1">
    <source>
        <dbReference type="SAM" id="MobiDB-lite"/>
    </source>
</evidence>
<reference evidence="2 3" key="2">
    <citation type="submission" date="2010-03" db="EMBL/GenBank/DDBJ databases">
        <authorList>
            <person name="Pajon A."/>
        </authorList>
    </citation>
    <scope>NUCLEOTIDE SEQUENCE [LARGE SCALE GENOMIC DNA]</scope>
    <source>
        <strain evidence="2 3">70/3</strain>
    </source>
</reference>
<reference evidence="2 3" key="1">
    <citation type="submission" date="2010-03" db="EMBL/GenBank/DDBJ databases">
        <title>The genome sequence of Eubacterium siraeum 70/3.</title>
        <authorList>
            <consortium name="metaHIT consortium -- http://www.metahit.eu/"/>
            <person name="Pajon A."/>
            <person name="Turner K."/>
            <person name="Parkhill J."/>
            <person name="Duncan S."/>
            <person name="Flint H."/>
        </authorList>
    </citation>
    <scope>NUCLEOTIDE SEQUENCE [LARGE SCALE GENOMIC DNA]</scope>
    <source>
        <strain evidence="2 3">70/3</strain>
    </source>
</reference>
<dbReference type="BioCyc" id="ESIR657319:G136K-1227-MONOMER"/>
<evidence type="ECO:0000313" key="3">
    <source>
        <dbReference type="Proteomes" id="UP000008803"/>
    </source>
</evidence>
<protein>
    <submittedName>
        <fullName evidence="2">Uncharacterized protein</fullName>
    </submittedName>
</protein>
<organism evidence="2 3">
    <name type="scientific">[Eubacterium] siraeum 70/3</name>
    <dbReference type="NCBI Taxonomy" id="657319"/>
    <lineage>
        <taxon>Bacteria</taxon>
        <taxon>Bacillati</taxon>
        <taxon>Bacillota</taxon>
        <taxon>Clostridia</taxon>
        <taxon>Eubacteriales</taxon>
        <taxon>Oscillospiraceae</taxon>
        <taxon>Oscillospiraceae incertae sedis</taxon>
    </lineage>
</organism>
<dbReference type="HOGENOM" id="CLU_3343850_0_0_9"/>
<gene>
    <name evidence="2" type="ORF">EUS_14520</name>
</gene>